<comment type="caution">
    <text evidence="6">The sequence shown here is derived from an EMBL/GenBank/DDBJ whole genome shotgun (WGS) entry which is preliminary data.</text>
</comment>
<dbReference type="Proteomes" id="UP000597989">
    <property type="component" value="Unassembled WGS sequence"/>
</dbReference>
<dbReference type="EMBL" id="BMMT01000018">
    <property type="protein sequence ID" value="GGJ00928.1"/>
    <property type="molecule type" value="Genomic_DNA"/>
</dbReference>
<dbReference type="EMBL" id="BAAAHC010000003">
    <property type="protein sequence ID" value="GAA0510046.1"/>
    <property type="molecule type" value="Genomic_DNA"/>
</dbReference>
<evidence type="ECO:0000256" key="4">
    <source>
        <dbReference type="ARBA" id="ARBA00023186"/>
    </source>
</evidence>
<reference evidence="5" key="1">
    <citation type="journal article" date="2014" name="Int. J. Syst. Evol. Microbiol.">
        <title>Complete genome of a new Firmicutes species belonging to the dominant human colonic microbiota ('Ruminococcus bicirculans') reveals two chromosomes and a selective capacity to utilize plant glucans.</title>
        <authorList>
            <consortium name="NISC Comparative Sequencing Program"/>
            <person name="Wegmann U."/>
            <person name="Louis P."/>
            <person name="Goesmann A."/>
            <person name="Henrissat B."/>
            <person name="Duncan S.H."/>
            <person name="Flint H.J."/>
        </authorList>
    </citation>
    <scope>NUCLEOTIDE SEQUENCE</scope>
    <source>
        <strain evidence="5">JCM 10664</strain>
    </source>
</reference>
<evidence type="ECO:0000256" key="3">
    <source>
        <dbReference type="ARBA" id="ARBA00022490"/>
    </source>
</evidence>
<evidence type="ECO:0000256" key="2">
    <source>
        <dbReference type="ARBA" id="ARBA00006411"/>
    </source>
</evidence>
<keyword evidence="4" id="KW-0143">Chaperone</keyword>
<evidence type="ECO:0000256" key="1">
    <source>
        <dbReference type="ARBA" id="ARBA00004496"/>
    </source>
</evidence>
<evidence type="ECO:0000313" key="8">
    <source>
        <dbReference type="Proteomes" id="UP001500220"/>
    </source>
</evidence>
<evidence type="ECO:0000313" key="5">
    <source>
        <dbReference type="EMBL" id="GAA0510046.1"/>
    </source>
</evidence>
<dbReference type="RefSeq" id="WP_188990449.1">
    <property type="nucleotide sequence ID" value="NZ_BAAAHC010000003.1"/>
</dbReference>
<reference evidence="8" key="3">
    <citation type="journal article" date="2019" name="Int. J. Syst. Evol. Microbiol.">
        <title>The Global Catalogue of Microorganisms (GCM) 10K type strain sequencing project: providing services to taxonomists for standard genome sequencing and annotation.</title>
        <authorList>
            <consortium name="The Broad Institute Genomics Platform"/>
            <consortium name="The Broad Institute Genome Sequencing Center for Infectious Disease"/>
            <person name="Wu L."/>
            <person name="Ma J."/>
        </authorList>
    </citation>
    <scope>NUCLEOTIDE SEQUENCE [LARGE SCALE GENOMIC DNA]</scope>
    <source>
        <strain evidence="8">JCM 10664</strain>
    </source>
</reference>
<sequence length="272" mass="29829">MSERWLMPPLWFDLCWEIGGFDEAPFPIAVRSHGATLEERAVLRQRALPEMRAAGLLADGGLAPRFAHVLGQIAKPGLWVEGVWMPDDTTDSPARLLSVATDEGAVLCVQEPGESEQFGGDLRISVHHRTSVAAAAVQGMPSAPPGRRPRLAVPVADLAPRDNTDESFEDVDMMQSVGTRRTTPAAQALRAITEEQHYRDGQFTANLRDRIGRTHRSQVFRWFDAFEPDGRYGVTQQQRPGVGPEIVLAPVGPADLSTALDNRIAEVRSQAH</sequence>
<protein>
    <submittedName>
        <fullName evidence="6">ESX secretion-associated protein EspG</fullName>
    </submittedName>
</protein>
<reference evidence="5" key="5">
    <citation type="submission" date="2023-12" db="EMBL/GenBank/DDBJ databases">
        <authorList>
            <person name="Sun Q."/>
            <person name="Inoue M."/>
        </authorList>
    </citation>
    <scope>NUCLEOTIDE SEQUENCE</scope>
    <source>
        <strain evidence="5">JCM 10664</strain>
    </source>
</reference>
<dbReference type="InterPro" id="IPR025734">
    <property type="entry name" value="EspG"/>
</dbReference>
<organism evidence="6 7">
    <name type="scientific">Saccharopolyspora thermophila</name>
    <dbReference type="NCBI Taxonomy" id="89367"/>
    <lineage>
        <taxon>Bacteria</taxon>
        <taxon>Bacillati</taxon>
        <taxon>Actinomycetota</taxon>
        <taxon>Actinomycetes</taxon>
        <taxon>Pseudonocardiales</taxon>
        <taxon>Pseudonocardiaceae</taxon>
        <taxon>Saccharopolyspora</taxon>
    </lineage>
</organism>
<proteinExistence type="inferred from homology"/>
<reference evidence="6 7" key="2">
    <citation type="journal article" date="2014" name="Int. J. Syst. Evol. Microbiol.">
        <title>Complete genome sequence of Corynebacterium casei LMG S-19264T (=DSM 44701T), isolated from a smear-ripened cheese.</title>
        <authorList>
            <consortium name="US DOE Joint Genome Institute (JGI-PGF)"/>
            <person name="Walter F."/>
            <person name="Albersmeier A."/>
            <person name="Kalinowski J."/>
            <person name="Ruckert C."/>
        </authorList>
    </citation>
    <scope>NUCLEOTIDE SEQUENCE [LARGE SCALE GENOMIC DNA]</scope>
    <source>
        <strain evidence="6 7">CGMCC 4.7206</strain>
    </source>
</reference>
<dbReference type="Pfam" id="PF14011">
    <property type="entry name" value="ESX-1_EspG"/>
    <property type="match status" value="1"/>
</dbReference>
<comment type="similarity">
    <text evidence="2">Belongs to the EspG family.</text>
</comment>
<comment type="subcellular location">
    <subcellularLocation>
        <location evidence="1">Cytoplasm</location>
    </subcellularLocation>
</comment>
<keyword evidence="8" id="KW-1185">Reference proteome</keyword>
<evidence type="ECO:0000313" key="7">
    <source>
        <dbReference type="Proteomes" id="UP000597989"/>
    </source>
</evidence>
<reference evidence="6" key="4">
    <citation type="submission" date="2020-09" db="EMBL/GenBank/DDBJ databases">
        <authorList>
            <person name="Sun Q."/>
            <person name="Zhou Y."/>
        </authorList>
    </citation>
    <scope>NUCLEOTIDE SEQUENCE</scope>
    <source>
        <strain evidence="6">CGMCC 4.7206</strain>
    </source>
</reference>
<gene>
    <name evidence="5" type="ORF">GCM10009545_10230</name>
    <name evidence="6" type="ORF">GCM10011581_42650</name>
</gene>
<keyword evidence="3" id="KW-0963">Cytoplasm</keyword>
<dbReference type="Proteomes" id="UP001500220">
    <property type="component" value="Unassembled WGS sequence"/>
</dbReference>
<accession>A0A917K5M9</accession>
<evidence type="ECO:0000313" key="6">
    <source>
        <dbReference type="EMBL" id="GGJ00928.1"/>
    </source>
</evidence>
<dbReference type="AlphaFoldDB" id="A0A917K5M9"/>
<name>A0A917K5M9_9PSEU</name>